<keyword evidence="2" id="KW-1185">Reference proteome</keyword>
<dbReference type="GeneID" id="111137372"/>
<proteinExistence type="predicted"/>
<gene>
    <name evidence="3" type="primary">LOC111137372</name>
</gene>
<accession>A0A8B8EY77</accession>
<keyword evidence="1" id="KW-0812">Transmembrane</keyword>
<name>A0A8B8EY77_CRAVI</name>
<dbReference type="Proteomes" id="UP000694844">
    <property type="component" value="Chromosome 5"/>
</dbReference>
<dbReference type="OrthoDB" id="6082797at2759"/>
<evidence type="ECO:0000313" key="3">
    <source>
        <dbReference type="RefSeq" id="XP_022344518.1"/>
    </source>
</evidence>
<sequence length="217" mass="24199">MCVEVECGPGFRGDYCNITCPDGYYGKKCFPKCKCNGSQFCHHVCGCLQRSNTTDNITTNNTEIISSYSVETCFSSTDTSTESTEVTQTARPNQDLSNKDLLSNLYFVVTTSGSVLVLIIVVGLLSCFCSRRRRTASVNHHNPVYDEEERNRDMNIHAGPEDSGEDLYGTCDRDCYSTLALRVNFETVRPLDETSEVTHVEDTLYASVVKCKREDGN</sequence>
<evidence type="ECO:0000313" key="2">
    <source>
        <dbReference type="Proteomes" id="UP000694844"/>
    </source>
</evidence>
<keyword evidence="1" id="KW-0472">Membrane</keyword>
<keyword evidence="1" id="KW-1133">Transmembrane helix</keyword>
<reference evidence="3" key="1">
    <citation type="submission" date="2025-08" db="UniProtKB">
        <authorList>
            <consortium name="RefSeq"/>
        </authorList>
    </citation>
    <scope>IDENTIFICATION</scope>
    <source>
        <tissue evidence="3">Whole sample</tissue>
    </source>
</reference>
<dbReference type="AlphaFoldDB" id="A0A8B8EY77"/>
<protein>
    <submittedName>
        <fullName evidence="3">N-acetylglucosamine-1-phosphodiester alpha-N-acetylglucosaminidase-like</fullName>
    </submittedName>
</protein>
<dbReference type="RefSeq" id="XP_022344518.1">
    <property type="nucleotide sequence ID" value="XM_022488810.1"/>
</dbReference>
<dbReference type="KEGG" id="cvn:111137372"/>
<organism evidence="2 3">
    <name type="scientific">Crassostrea virginica</name>
    <name type="common">Eastern oyster</name>
    <dbReference type="NCBI Taxonomy" id="6565"/>
    <lineage>
        <taxon>Eukaryota</taxon>
        <taxon>Metazoa</taxon>
        <taxon>Spiralia</taxon>
        <taxon>Lophotrochozoa</taxon>
        <taxon>Mollusca</taxon>
        <taxon>Bivalvia</taxon>
        <taxon>Autobranchia</taxon>
        <taxon>Pteriomorphia</taxon>
        <taxon>Ostreida</taxon>
        <taxon>Ostreoidea</taxon>
        <taxon>Ostreidae</taxon>
        <taxon>Crassostrea</taxon>
    </lineage>
</organism>
<feature type="transmembrane region" description="Helical" evidence="1">
    <location>
        <begin position="105"/>
        <end position="128"/>
    </location>
</feature>
<evidence type="ECO:0000256" key="1">
    <source>
        <dbReference type="SAM" id="Phobius"/>
    </source>
</evidence>
<dbReference type="Gene3D" id="2.170.300.10">
    <property type="entry name" value="Tie2 ligand-binding domain superfamily"/>
    <property type="match status" value="1"/>
</dbReference>